<evidence type="ECO:0000256" key="3">
    <source>
        <dbReference type="ARBA" id="ARBA00022691"/>
    </source>
</evidence>
<organism evidence="6 7">
    <name type="scientific">Elasticomyces elasticus</name>
    <dbReference type="NCBI Taxonomy" id="574655"/>
    <lineage>
        <taxon>Eukaryota</taxon>
        <taxon>Fungi</taxon>
        <taxon>Dikarya</taxon>
        <taxon>Ascomycota</taxon>
        <taxon>Pezizomycotina</taxon>
        <taxon>Dothideomycetes</taxon>
        <taxon>Dothideomycetidae</taxon>
        <taxon>Mycosphaerellales</taxon>
        <taxon>Teratosphaeriaceae</taxon>
        <taxon>Elasticomyces</taxon>
    </lineage>
</organism>
<keyword evidence="2" id="KW-0808">Transferase</keyword>
<dbReference type="PANTHER" id="PTHR13271:SF34">
    <property type="entry name" value="N-LYSINE METHYLTRANSFERASE SETD6"/>
    <property type="match status" value="1"/>
</dbReference>
<keyword evidence="3" id="KW-0949">S-adenosyl-L-methionine</keyword>
<dbReference type="Proteomes" id="UP001310594">
    <property type="component" value="Unassembled WGS sequence"/>
</dbReference>
<accession>A0AAN7VY33</accession>
<protein>
    <submittedName>
        <fullName evidence="6">Ribosomal lysine N-methyltransferase 4</fullName>
    </submittedName>
</protein>
<evidence type="ECO:0000259" key="5">
    <source>
        <dbReference type="PROSITE" id="PS50280"/>
    </source>
</evidence>
<dbReference type="GO" id="GO:0032259">
    <property type="term" value="P:methylation"/>
    <property type="evidence" value="ECO:0007669"/>
    <property type="project" value="UniProtKB-KW"/>
</dbReference>
<reference evidence="6" key="1">
    <citation type="submission" date="2023-08" db="EMBL/GenBank/DDBJ databases">
        <title>Black Yeasts Isolated from many extreme environments.</title>
        <authorList>
            <person name="Coleine C."/>
            <person name="Stajich J.E."/>
            <person name="Selbmann L."/>
        </authorList>
    </citation>
    <scope>NUCLEOTIDE SEQUENCE</scope>
    <source>
        <strain evidence="6">CCFEE 5810</strain>
    </source>
</reference>
<dbReference type="Pfam" id="PF00856">
    <property type="entry name" value="SET"/>
    <property type="match status" value="1"/>
</dbReference>
<dbReference type="SUPFAM" id="SSF81822">
    <property type="entry name" value="RuBisCo LSMT C-terminal, substrate-binding domain"/>
    <property type="match status" value="1"/>
</dbReference>
<comment type="caution">
    <text evidence="6">The sequence shown here is derived from an EMBL/GenBank/DDBJ whole genome shotgun (WGS) entry which is preliminary data.</text>
</comment>
<name>A0AAN7VY33_9PEZI</name>
<dbReference type="PROSITE" id="PS50280">
    <property type="entry name" value="SET"/>
    <property type="match status" value="1"/>
</dbReference>
<dbReference type="Gene3D" id="3.90.1420.10">
    <property type="entry name" value="Rubisco LSMT, substrate-binding domain"/>
    <property type="match status" value="1"/>
</dbReference>
<dbReference type="InterPro" id="IPR036464">
    <property type="entry name" value="Rubisco_LSMT_subst-bd_sf"/>
</dbReference>
<feature type="compositionally biased region" description="Acidic residues" evidence="4">
    <location>
        <begin position="204"/>
        <end position="214"/>
    </location>
</feature>
<feature type="compositionally biased region" description="Basic and acidic residues" evidence="4">
    <location>
        <begin position="194"/>
        <end position="203"/>
    </location>
</feature>
<dbReference type="GO" id="GO:0016279">
    <property type="term" value="F:protein-lysine N-methyltransferase activity"/>
    <property type="evidence" value="ECO:0007669"/>
    <property type="project" value="TreeGrafter"/>
</dbReference>
<evidence type="ECO:0000313" key="7">
    <source>
        <dbReference type="Proteomes" id="UP001310594"/>
    </source>
</evidence>
<dbReference type="FunFam" id="3.90.1410.10:FF:000007">
    <property type="entry name" value="Ribosomal lysine N-methyltransferase 4"/>
    <property type="match status" value="1"/>
</dbReference>
<dbReference type="GO" id="GO:0005634">
    <property type="term" value="C:nucleus"/>
    <property type="evidence" value="ECO:0007669"/>
    <property type="project" value="TreeGrafter"/>
</dbReference>
<proteinExistence type="predicted"/>
<evidence type="ECO:0000256" key="1">
    <source>
        <dbReference type="ARBA" id="ARBA00022603"/>
    </source>
</evidence>
<feature type="domain" description="SET" evidence="5">
    <location>
        <begin position="30"/>
        <end position="254"/>
    </location>
</feature>
<dbReference type="InterPro" id="IPR046341">
    <property type="entry name" value="SET_dom_sf"/>
</dbReference>
<feature type="region of interest" description="Disordered" evidence="4">
    <location>
        <begin position="194"/>
        <end position="216"/>
    </location>
</feature>
<dbReference type="InterPro" id="IPR050600">
    <property type="entry name" value="SETD3_SETD6_MTase"/>
</dbReference>
<dbReference type="EMBL" id="JAVRQU010000023">
    <property type="protein sequence ID" value="KAK5690739.1"/>
    <property type="molecule type" value="Genomic_DNA"/>
</dbReference>
<dbReference type="Gene3D" id="3.90.1410.10">
    <property type="entry name" value="set domain protein methyltransferase, domain 1"/>
    <property type="match status" value="1"/>
</dbReference>
<sequence>MTGTAEADDFQAKSQSFLAWLQQHGTTISPKIELADLRQDGCGRGVLAVQDIEEDEELFSVPRTSILTIETSTLPAEINAQINDPWLGLITAMVLEHSKGDGSAWKAYFDVLPEQFDTPMFWSEEELAWLRGSAVVDKIGKLSADKAFSERVIPIIRQHPEIFGAADRSDDDLLTLCHRMGSTIMAYAFDLEKPSADQPREEQDGWEEDEEESENMLNADADRNNAKLYYEDDKVIMKSIKPIPAGEEIFNDYGSLPNIDVLRRYGYATSNYSRYDVVEVSQQLIRDVAKEQLKLNDDLLEQRIHYLEEQGVLDDAYDIARPGNEDFEPITEELCILVNALTMPQTDFDKLQTKEKLPKPVLATASAELLGVVLRKRQLAYATDNKIDVALAESTSLHRWHMAYHVIEGEKKVLFEALEMLKNLSQPTGEKRKADVDSGSTKKKQRG</sequence>
<gene>
    <name evidence="6" type="primary">RMS1</name>
    <name evidence="6" type="ORF">LTR97_011900</name>
</gene>
<keyword evidence="1" id="KW-0489">Methyltransferase</keyword>
<evidence type="ECO:0000313" key="6">
    <source>
        <dbReference type="EMBL" id="KAK5690739.1"/>
    </source>
</evidence>
<dbReference type="SUPFAM" id="SSF82199">
    <property type="entry name" value="SET domain"/>
    <property type="match status" value="1"/>
</dbReference>
<dbReference type="AlphaFoldDB" id="A0AAN7VY33"/>
<evidence type="ECO:0000256" key="2">
    <source>
        <dbReference type="ARBA" id="ARBA00022679"/>
    </source>
</evidence>
<evidence type="ECO:0000256" key="4">
    <source>
        <dbReference type="SAM" id="MobiDB-lite"/>
    </source>
</evidence>
<dbReference type="InterPro" id="IPR001214">
    <property type="entry name" value="SET_dom"/>
</dbReference>
<feature type="region of interest" description="Disordered" evidence="4">
    <location>
        <begin position="426"/>
        <end position="447"/>
    </location>
</feature>
<dbReference type="PANTHER" id="PTHR13271">
    <property type="entry name" value="UNCHARACTERIZED PUTATIVE METHYLTRANSFERASE"/>
    <property type="match status" value="1"/>
</dbReference>